<dbReference type="PROSITE" id="PS50977">
    <property type="entry name" value="HTH_TETR_2"/>
    <property type="match status" value="1"/>
</dbReference>
<keyword evidence="8" id="KW-1185">Reference proteome</keyword>
<feature type="domain" description="HTH tetR-type" evidence="6">
    <location>
        <begin position="47"/>
        <end position="107"/>
    </location>
</feature>
<dbReference type="InterPro" id="IPR001647">
    <property type="entry name" value="HTH_TetR"/>
</dbReference>
<dbReference type="AlphaFoldDB" id="B8KSP6"/>
<dbReference type="GO" id="GO:0003700">
    <property type="term" value="F:DNA-binding transcription factor activity"/>
    <property type="evidence" value="ECO:0007669"/>
    <property type="project" value="TreeGrafter"/>
</dbReference>
<feature type="compositionally biased region" description="Basic and acidic residues" evidence="5">
    <location>
        <begin position="12"/>
        <end position="21"/>
    </location>
</feature>
<feature type="DNA-binding region" description="H-T-H motif" evidence="4">
    <location>
        <begin position="70"/>
        <end position="89"/>
    </location>
</feature>
<dbReference type="PANTHER" id="PTHR30055:SF234">
    <property type="entry name" value="HTH-TYPE TRANSCRIPTIONAL REGULATOR BETI"/>
    <property type="match status" value="1"/>
</dbReference>
<keyword evidence="2 4" id="KW-0238">DNA-binding</keyword>
<dbReference type="PRINTS" id="PR00455">
    <property type="entry name" value="HTHTETR"/>
</dbReference>
<dbReference type="Gene3D" id="1.10.357.10">
    <property type="entry name" value="Tetracycline Repressor, domain 2"/>
    <property type="match status" value="1"/>
</dbReference>
<reference evidence="8" key="1">
    <citation type="journal article" date="2013" name="BMC Microbiol.">
        <title>Taxonomy and evolution of bacteriochlorophyll a-containing members of the OM60/NOR5 clade of marine gammaproteobacteria: description of Luminiphilus syltensis gen. nov., sp. nov., reclassification of Haliea rubra as Pseudohaliea rubra gen. nov., comb. nov., and emendation of Chromatocurvus halotolerans.</title>
        <authorList>
            <person name="Spring S."/>
            <person name="Riedel T."/>
            <person name="Sproer C."/>
            <person name="Yan S."/>
            <person name="Harder J."/>
            <person name="Fuchs B.M."/>
        </authorList>
    </citation>
    <scope>NUCLEOTIDE SEQUENCE [LARGE SCALE GENOMIC DNA]</scope>
    <source>
        <strain evidence="8">NOR51-B</strain>
    </source>
</reference>
<dbReference type="SUPFAM" id="SSF46689">
    <property type="entry name" value="Homeodomain-like"/>
    <property type="match status" value="1"/>
</dbReference>
<dbReference type="Proteomes" id="UP000004699">
    <property type="component" value="Unassembled WGS sequence"/>
</dbReference>
<feature type="compositionally biased region" description="Polar residues" evidence="5">
    <location>
        <begin position="1"/>
        <end position="11"/>
    </location>
</feature>
<feature type="region of interest" description="Disordered" evidence="5">
    <location>
        <begin position="1"/>
        <end position="42"/>
    </location>
</feature>
<sequence length="241" mass="26952">MGKQDMTNLDSRTGDAGDGSDRSSTAVRQKAKKVRANGDGWQAEKSAMTRKAIIDAAITCFVERGYTRTTTALIAAQAGVSRGAMMHHFPSRFAVLQAVVSHLHATRLMEYRELMQNIDDPEAALERESIRKSVVAAWKYVNLPSFVAYEELRAASRTDAELGDIIADVEKDFDRQFLQTVKTVFPHWTKVQSLEAAHDLVQFVMQGMANSHMGSQKKKRADRVIDLVTDTLMRIYQVEAD</sequence>
<dbReference type="InterPro" id="IPR050109">
    <property type="entry name" value="HTH-type_TetR-like_transc_reg"/>
</dbReference>
<dbReference type="InterPro" id="IPR009057">
    <property type="entry name" value="Homeodomain-like_sf"/>
</dbReference>
<dbReference type="GO" id="GO:0000976">
    <property type="term" value="F:transcription cis-regulatory region binding"/>
    <property type="evidence" value="ECO:0007669"/>
    <property type="project" value="TreeGrafter"/>
</dbReference>
<proteinExistence type="predicted"/>
<dbReference type="Pfam" id="PF00440">
    <property type="entry name" value="TetR_N"/>
    <property type="match status" value="1"/>
</dbReference>
<dbReference type="eggNOG" id="COG1309">
    <property type="taxonomic scope" value="Bacteria"/>
</dbReference>
<evidence type="ECO:0000313" key="7">
    <source>
        <dbReference type="EMBL" id="EED36116.1"/>
    </source>
</evidence>
<organism evidence="7 8">
    <name type="scientific">Luminiphilus syltensis NOR5-1B</name>
    <dbReference type="NCBI Taxonomy" id="565045"/>
    <lineage>
        <taxon>Bacteria</taxon>
        <taxon>Pseudomonadati</taxon>
        <taxon>Pseudomonadota</taxon>
        <taxon>Gammaproteobacteria</taxon>
        <taxon>Cellvibrionales</taxon>
        <taxon>Halieaceae</taxon>
        <taxon>Luminiphilus</taxon>
    </lineage>
</organism>
<dbReference type="EMBL" id="DS999411">
    <property type="protein sequence ID" value="EED36116.1"/>
    <property type="molecule type" value="Genomic_DNA"/>
</dbReference>
<evidence type="ECO:0000256" key="3">
    <source>
        <dbReference type="ARBA" id="ARBA00023163"/>
    </source>
</evidence>
<keyword evidence="3" id="KW-0804">Transcription</keyword>
<evidence type="ECO:0000256" key="5">
    <source>
        <dbReference type="SAM" id="MobiDB-lite"/>
    </source>
</evidence>
<name>B8KSP6_9GAMM</name>
<protein>
    <submittedName>
        <fullName evidence="7">Transcriptional regulator, TetR family</fullName>
    </submittedName>
</protein>
<evidence type="ECO:0000313" key="8">
    <source>
        <dbReference type="Proteomes" id="UP000004699"/>
    </source>
</evidence>
<accession>B8KSP6</accession>
<keyword evidence="1" id="KW-0805">Transcription regulation</keyword>
<gene>
    <name evidence="7" type="ORF">NOR51B_2064</name>
</gene>
<evidence type="ECO:0000259" key="6">
    <source>
        <dbReference type="PROSITE" id="PS50977"/>
    </source>
</evidence>
<evidence type="ECO:0000256" key="1">
    <source>
        <dbReference type="ARBA" id="ARBA00023015"/>
    </source>
</evidence>
<dbReference type="STRING" id="565045.NOR51B_2064"/>
<evidence type="ECO:0000256" key="4">
    <source>
        <dbReference type="PROSITE-ProRule" id="PRU00335"/>
    </source>
</evidence>
<dbReference type="HOGENOM" id="CLU_069356_18_0_6"/>
<evidence type="ECO:0000256" key="2">
    <source>
        <dbReference type="ARBA" id="ARBA00023125"/>
    </source>
</evidence>
<dbReference type="PANTHER" id="PTHR30055">
    <property type="entry name" value="HTH-TYPE TRANSCRIPTIONAL REGULATOR RUTR"/>
    <property type="match status" value="1"/>
</dbReference>